<name>A0A2X2EYS1_PSELU</name>
<dbReference type="EMBL" id="UAUF01000014">
    <property type="protein sequence ID" value="SPZ11720.1"/>
    <property type="molecule type" value="Genomic_DNA"/>
</dbReference>
<organism evidence="3 4">
    <name type="scientific">Pseudomonas luteola</name>
    <dbReference type="NCBI Taxonomy" id="47886"/>
    <lineage>
        <taxon>Bacteria</taxon>
        <taxon>Pseudomonadati</taxon>
        <taxon>Pseudomonadota</taxon>
        <taxon>Gammaproteobacteria</taxon>
        <taxon>Pseudomonadales</taxon>
        <taxon>Pseudomonadaceae</taxon>
        <taxon>Pseudomonas</taxon>
    </lineage>
</organism>
<dbReference type="EC" id="1.1.1.100" evidence="3"/>
<dbReference type="PRINTS" id="PR00081">
    <property type="entry name" value="GDHRDH"/>
</dbReference>
<comment type="similarity">
    <text evidence="1">Belongs to the short-chain dehydrogenases/reductases (SDR) family.</text>
</comment>
<dbReference type="InterPro" id="IPR002347">
    <property type="entry name" value="SDR_fam"/>
</dbReference>
<protein>
    <submittedName>
        <fullName evidence="3">Short chain dehydrogenase</fullName>
        <ecNumber evidence="3">1.1.1.100</ecNumber>
    </submittedName>
</protein>
<dbReference type="FunFam" id="3.40.50.720:FF:000084">
    <property type="entry name" value="Short-chain dehydrogenase reductase"/>
    <property type="match status" value="1"/>
</dbReference>
<reference evidence="3 4" key="1">
    <citation type="submission" date="2018-06" db="EMBL/GenBank/DDBJ databases">
        <authorList>
            <consortium name="Pathogen Informatics"/>
            <person name="Doyle S."/>
        </authorList>
    </citation>
    <scope>NUCLEOTIDE SEQUENCE [LARGE SCALE GENOMIC DNA]</scope>
    <source>
        <strain evidence="3 4">NCTC11842</strain>
    </source>
</reference>
<dbReference type="Gene3D" id="3.40.50.720">
    <property type="entry name" value="NAD(P)-binding Rossmann-like Domain"/>
    <property type="match status" value="1"/>
</dbReference>
<gene>
    <name evidence="3" type="primary">fabG_7</name>
    <name evidence="3" type="ORF">NCTC11842_03969</name>
</gene>
<evidence type="ECO:0000313" key="4">
    <source>
        <dbReference type="Proteomes" id="UP000250443"/>
    </source>
</evidence>
<evidence type="ECO:0000313" key="3">
    <source>
        <dbReference type="EMBL" id="SPZ11720.1"/>
    </source>
</evidence>
<sequence length="245" mass="25634">MPHSSRTAIVTGASRGIGHAIAKRLAQAGFSVAIQYAHSRGPAEALVAEIESLGGNALAVRGDVATLEDVQTLFKAAKEAYGRIDIVVNSAGIMTNTPVSAGDLEAFDRMMAVNLRGTFLMLSQAAQQVERGGRIIALSSSVIAKSLPTYGPYIATKAGVEGLVRVLANELRGQDITVNAVAPGPVATELFLNDKSEEQIRQIEQATPLERLGTPEDIAEVVAFLASPAGSWINAQVIRANGGFA</sequence>
<dbReference type="Proteomes" id="UP000250443">
    <property type="component" value="Unassembled WGS sequence"/>
</dbReference>
<evidence type="ECO:0000256" key="2">
    <source>
        <dbReference type="ARBA" id="ARBA00023002"/>
    </source>
</evidence>
<dbReference type="PANTHER" id="PTHR48107">
    <property type="entry name" value="NADPH-DEPENDENT ALDEHYDE REDUCTASE-LIKE PROTEIN, CHLOROPLASTIC-RELATED"/>
    <property type="match status" value="1"/>
</dbReference>
<proteinExistence type="inferred from homology"/>
<dbReference type="AlphaFoldDB" id="A0A2X2EYS1"/>
<dbReference type="PANTHER" id="PTHR48107:SF7">
    <property type="entry name" value="RE15974P"/>
    <property type="match status" value="1"/>
</dbReference>
<accession>A0A2X2EYS1</accession>
<dbReference type="Pfam" id="PF13561">
    <property type="entry name" value="adh_short_C2"/>
    <property type="match status" value="1"/>
</dbReference>
<dbReference type="InterPro" id="IPR036291">
    <property type="entry name" value="NAD(P)-bd_dom_sf"/>
</dbReference>
<dbReference type="SUPFAM" id="SSF51735">
    <property type="entry name" value="NAD(P)-binding Rossmann-fold domains"/>
    <property type="match status" value="1"/>
</dbReference>
<dbReference type="RefSeq" id="WP_010795726.1">
    <property type="nucleotide sequence ID" value="NZ_UAUF01000014.1"/>
</dbReference>
<evidence type="ECO:0000256" key="1">
    <source>
        <dbReference type="ARBA" id="ARBA00006484"/>
    </source>
</evidence>
<dbReference type="GO" id="GO:0004316">
    <property type="term" value="F:3-oxoacyl-[acyl-carrier-protein] reductase (NADPH) activity"/>
    <property type="evidence" value="ECO:0007669"/>
    <property type="project" value="UniProtKB-EC"/>
</dbReference>
<keyword evidence="2 3" id="KW-0560">Oxidoreductase</keyword>
<dbReference type="PRINTS" id="PR00080">
    <property type="entry name" value="SDRFAMILY"/>
</dbReference>